<accession>A0A9D1SA18</accession>
<protein>
    <submittedName>
        <fullName evidence="1">YqzL family protein</fullName>
    </submittedName>
</protein>
<dbReference type="AlphaFoldDB" id="A0A9D1SA18"/>
<dbReference type="InterPro" id="IPR025617">
    <property type="entry name" value="YqzL"/>
</dbReference>
<proteinExistence type="predicted"/>
<dbReference type="EMBL" id="DVNH01000063">
    <property type="protein sequence ID" value="HIU52430.1"/>
    <property type="molecule type" value="Genomic_DNA"/>
</dbReference>
<evidence type="ECO:0000313" key="1">
    <source>
        <dbReference type="EMBL" id="HIU52430.1"/>
    </source>
</evidence>
<dbReference type="Pfam" id="PF14006">
    <property type="entry name" value="YqzL"/>
    <property type="match status" value="1"/>
</dbReference>
<gene>
    <name evidence="1" type="ORF">IAB70_07490</name>
</gene>
<name>A0A9D1SA18_9FIRM</name>
<sequence length="50" mass="5881">MLKQIAWNTFKNTGNIDTFVELRQVQEIENKLKAEENGNHKDEGNYTIRT</sequence>
<comment type="caution">
    <text evidence="1">The sequence shown here is derived from an EMBL/GenBank/DDBJ whole genome shotgun (WGS) entry which is preliminary data.</text>
</comment>
<reference evidence="1" key="1">
    <citation type="submission" date="2020-10" db="EMBL/GenBank/DDBJ databases">
        <authorList>
            <person name="Gilroy R."/>
        </authorList>
    </citation>
    <scope>NUCLEOTIDE SEQUENCE</scope>
    <source>
        <strain evidence="1">CHK195-15760</strain>
    </source>
</reference>
<evidence type="ECO:0000313" key="2">
    <source>
        <dbReference type="Proteomes" id="UP000824093"/>
    </source>
</evidence>
<organism evidence="1 2">
    <name type="scientific">Candidatus Merdicola faecigallinarum</name>
    <dbReference type="NCBI Taxonomy" id="2840862"/>
    <lineage>
        <taxon>Bacteria</taxon>
        <taxon>Bacillati</taxon>
        <taxon>Bacillota</taxon>
        <taxon>Clostridia</taxon>
        <taxon>Candidatus Merdicola</taxon>
    </lineage>
</organism>
<reference evidence="1" key="2">
    <citation type="journal article" date="2021" name="PeerJ">
        <title>Extensive microbial diversity within the chicken gut microbiome revealed by metagenomics and culture.</title>
        <authorList>
            <person name="Gilroy R."/>
            <person name="Ravi A."/>
            <person name="Getino M."/>
            <person name="Pursley I."/>
            <person name="Horton D.L."/>
            <person name="Alikhan N.F."/>
            <person name="Baker D."/>
            <person name="Gharbi K."/>
            <person name="Hall N."/>
            <person name="Watson M."/>
            <person name="Adriaenssens E.M."/>
            <person name="Foster-Nyarko E."/>
            <person name="Jarju S."/>
            <person name="Secka A."/>
            <person name="Antonio M."/>
            <person name="Oren A."/>
            <person name="Chaudhuri R.R."/>
            <person name="La Ragione R."/>
            <person name="Hildebrand F."/>
            <person name="Pallen M.J."/>
        </authorList>
    </citation>
    <scope>NUCLEOTIDE SEQUENCE</scope>
    <source>
        <strain evidence="1">CHK195-15760</strain>
    </source>
</reference>
<dbReference type="Proteomes" id="UP000824093">
    <property type="component" value="Unassembled WGS sequence"/>
</dbReference>